<comment type="function">
    <text evidence="7">Binds to the 23S rRNA.</text>
</comment>
<dbReference type="InterPro" id="IPR000196">
    <property type="entry name" value="Ribosomal_eL19_dom"/>
</dbReference>
<evidence type="ECO:0000256" key="8">
    <source>
        <dbReference type="SAM" id="MobiDB-lite"/>
    </source>
</evidence>
<dbReference type="InterPro" id="IPR057260">
    <property type="entry name" value="Ribosomal_L19e_C"/>
</dbReference>
<dbReference type="HAMAP" id="MF_01475">
    <property type="entry name" value="Ribosomal_eL19"/>
    <property type="match status" value="1"/>
</dbReference>
<dbReference type="FunFam" id="1.10.1650.10:FF:000001">
    <property type="entry name" value="Ribosomal protein L19"/>
    <property type="match status" value="1"/>
</dbReference>
<evidence type="ECO:0000313" key="10">
    <source>
        <dbReference type="EMBL" id="AKQ01213.1"/>
    </source>
</evidence>
<feature type="compositionally biased region" description="Basic residues" evidence="8">
    <location>
        <begin position="86"/>
        <end position="95"/>
    </location>
</feature>
<dbReference type="SUPFAM" id="SSF48140">
    <property type="entry name" value="Ribosomal protein L19 (L19e)"/>
    <property type="match status" value="1"/>
</dbReference>
<keyword evidence="6 7" id="KW-0687">Ribonucleoprotein</keyword>
<reference evidence="10" key="1">
    <citation type="journal article" date="2015" name="ISME J.">
        <title>Aquifer environment selects for microbial species cohorts in sediment and groundwater.</title>
        <authorList>
            <person name="Hug L.A."/>
            <person name="Thomas B.C."/>
            <person name="Brown C.T."/>
            <person name="Frischkorn K.R."/>
            <person name="Williams K.H."/>
            <person name="Tringe S.G."/>
            <person name="Banfield J.F."/>
        </authorList>
    </citation>
    <scope>NUCLEOTIDE SEQUENCE</scope>
</reference>
<sequence>MTDLANQRRLAAEVMSIGVNRVWLDPEASKDIAAALTREDIRKLIEEGKVDKREIKGISRGRARELHEARAYGHRKGHGSRSGAKGARRPKKEQWMKKIRALRNRLKELRDNSAIDVSTYRKLYRKAKGGEYRSRAHLDAHIEQQKGKVG</sequence>
<dbReference type="Pfam" id="PF01280">
    <property type="entry name" value="Ribosomal_L19e"/>
    <property type="match status" value="1"/>
</dbReference>
<dbReference type="AlphaFoldDB" id="A0A0H4T0Z1"/>
<dbReference type="InterPro" id="IPR057259">
    <property type="entry name" value="Ribosomal_L19e"/>
</dbReference>
<proteinExistence type="inferred from homology"/>
<evidence type="ECO:0000256" key="7">
    <source>
        <dbReference type="HAMAP-Rule" id="MF_01475"/>
    </source>
</evidence>
<dbReference type="PANTHER" id="PTHR10722">
    <property type="entry name" value="60S RIBOSOMAL PROTEIN L19"/>
    <property type="match status" value="1"/>
</dbReference>
<dbReference type="EMBL" id="KT006955">
    <property type="protein sequence ID" value="AKQ01213.1"/>
    <property type="molecule type" value="Genomic_DNA"/>
</dbReference>
<protein>
    <recommendedName>
        <fullName evidence="7">Large ribosomal subunit protein eL19</fullName>
    </recommendedName>
</protein>
<dbReference type="InterPro" id="IPR039547">
    <property type="entry name" value="Ribosomal_eL19"/>
</dbReference>
<evidence type="ECO:0000256" key="1">
    <source>
        <dbReference type="ARBA" id="ARBA00011082"/>
    </source>
</evidence>
<dbReference type="SMART" id="SM01416">
    <property type="entry name" value="Ribosomal_L19e"/>
    <property type="match status" value="1"/>
</dbReference>
<dbReference type="NCBIfam" id="NF006343">
    <property type="entry name" value="PRK08570.1"/>
    <property type="match status" value="1"/>
</dbReference>
<keyword evidence="3 7" id="KW-0699">rRNA-binding</keyword>
<comment type="subunit">
    <text evidence="2 7">Part of the 50S ribosomal subunit.</text>
</comment>
<comment type="similarity">
    <text evidence="1 7">Belongs to the eukaryotic ribosomal protein eL19 family.</text>
</comment>
<dbReference type="InterPro" id="IPR015973">
    <property type="entry name" value="Ribosomal_eL19_dom2"/>
</dbReference>
<dbReference type="Pfam" id="PF25476">
    <property type="entry name" value="Ribosomal_L19e_C"/>
    <property type="match status" value="1"/>
</dbReference>
<evidence type="ECO:0000256" key="2">
    <source>
        <dbReference type="ARBA" id="ARBA00011838"/>
    </source>
</evidence>
<dbReference type="GO" id="GO:0070180">
    <property type="term" value="F:large ribosomal subunit rRNA binding"/>
    <property type="evidence" value="ECO:0007669"/>
    <property type="project" value="UniProtKB-UniRule"/>
</dbReference>
<evidence type="ECO:0000256" key="5">
    <source>
        <dbReference type="ARBA" id="ARBA00022980"/>
    </source>
</evidence>
<name>A0A0H4T0Z1_9EURY</name>
<dbReference type="InterPro" id="IPR035970">
    <property type="entry name" value="60S_ribosomal_eL19_sf"/>
</dbReference>
<dbReference type="InterPro" id="IPR033936">
    <property type="entry name" value="Ribosomal_eL19_arc"/>
</dbReference>
<gene>
    <name evidence="7" type="primary">rpl19e</name>
</gene>
<evidence type="ECO:0000259" key="9">
    <source>
        <dbReference type="SMART" id="SM01416"/>
    </source>
</evidence>
<organism evidence="10">
    <name type="scientific">uncultured euryarchaeote Rifle_16ft_4_minimus_1523</name>
    <dbReference type="NCBI Taxonomy" id="1665189"/>
    <lineage>
        <taxon>Archaea</taxon>
        <taxon>Methanobacteriati</taxon>
        <taxon>Methanobacteriota</taxon>
        <taxon>environmental samples</taxon>
    </lineage>
</organism>
<dbReference type="Gene3D" id="1.20.5.560">
    <property type="entry name" value="Single Heli x bin"/>
    <property type="match status" value="1"/>
</dbReference>
<keyword evidence="4 7" id="KW-0694">RNA-binding</keyword>
<evidence type="ECO:0000256" key="3">
    <source>
        <dbReference type="ARBA" id="ARBA00022730"/>
    </source>
</evidence>
<dbReference type="Gene3D" id="1.10.1650.10">
    <property type="match status" value="1"/>
</dbReference>
<evidence type="ECO:0000256" key="4">
    <source>
        <dbReference type="ARBA" id="ARBA00022884"/>
    </source>
</evidence>
<evidence type="ECO:0000256" key="6">
    <source>
        <dbReference type="ARBA" id="ARBA00023274"/>
    </source>
</evidence>
<dbReference type="GO" id="GO:0006412">
    <property type="term" value="P:translation"/>
    <property type="evidence" value="ECO:0007669"/>
    <property type="project" value="UniProtKB-UniRule"/>
</dbReference>
<dbReference type="InterPro" id="IPR015972">
    <property type="entry name" value="Ribosomal_eL19_dom1"/>
</dbReference>
<dbReference type="Gene3D" id="1.10.1200.60">
    <property type="match status" value="1"/>
</dbReference>
<feature type="domain" description="Large ribosomal subunit protein eL19" evidence="9">
    <location>
        <begin position="3"/>
        <end position="146"/>
    </location>
</feature>
<feature type="region of interest" description="Disordered" evidence="8">
    <location>
        <begin position="66"/>
        <end position="95"/>
    </location>
</feature>
<dbReference type="InterPro" id="IPR015974">
    <property type="entry name" value="Ribosomal_eL19_dom3"/>
</dbReference>
<dbReference type="GO" id="GO:0022625">
    <property type="term" value="C:cytosolic large ribosomal subunit"/>
    <property type="evidence" value="ECO:0007669"/>
    <property type="project" value="InterPro"/>
</dbReference>
<accession>A0A0H4T0Z1</accession>
<dbReference type="GO" id="GO:0003735">
    <property type="term" value="F:structural constituent of ribosome"/>
    <property type="evidence" value="ECO:0007669"/>
    <property type="project" value="InterPro"/>
</dbReference>
<keyword evidence="5 7" id="KW-0689">Ribosomal protein</keyword>
<dbReference type="CDD" id="cd01418">
    <property type="entry name" value="Ribosomal_L19e_A"/>
    <property type="match status" value="1"/>
</dbReference>